<proteinExistence type="predicted"/>
<dbReference type="GeneID" id="94429539"/>
<dbReference type="EMBL" id="MIGC01003074">
    <property type="protein sequence ID" value="PHJ20005.1"/>
    <property type="molecule type" value="Genomic_DNA"/>
</dbReference>
<feature type="region of interest" description="Disordered" evidence="1">
    <location>
        <begin position="1161"/>
        <end position="1238"/>
    </location>
</feature>
<feature type="region of interest" description="Disordered" evidence="1">
    <location>
        <begin position="1016"/>
        <end position="1040"/>
    </location>
</feature>
<feature type="compositionally biased region" description="Basic and acidic residues" evidence="1">
    <location>
        <begin position="293"/>
        <end position="304"/>
    </location>
</feature>
<feature type="compositionally biased region" description="Polar residues" evidence="1">
    <location>
        <begin position="1221"/>
        <end position="1231"/>
    </location>
</feature>
<gene>
    <name evidence="2" type="ORF">CSUI_006164</name>
</gene>
<feature type="compositionally biased region" description="Low complexity" evidence="1">
    <location>
        <begin position="1018"/>
        <end position="1027"/>
    </location>
</feature>
<feature type="region of interest" description="Disordered" evidence="1">
    <location>
        <begin position="382"/>
        <end position="486"/>
    </location>
</feature>
<keyword evidence="3" id="KW-1185">Reference proteome</keyword>
<dbReference type="VEuPathDB" id="ToxoDB:CSUI_006164"/>
<feature type="compositionally biased region" description="Basic and acidic residues" evidence="1">
    <location>
        <begin position="850"/>
        <end position="860"/>
    </location>
</feature>
<comment type="caution">
    <text evidence="2">The sequence shown here is derived from an EMBL/GenBank/DDBJ whole genome shotgun (WGS) entry which is preliminary data.</text>
</comment>
<feature type="region of interest" description="Disordered" evidence="1">
    <location>
        <begin position="941"/>
        <end position="974"/>
    </location>
</feature>
<name>A0A2C6KUY3_9APIC</name>
<dbReference type="Proteomes" id="UP000221165">
    <property type="component" value="Unassembled WGS sequence"/>
</dbReference>
<evidence type="ECO:0000256" key="1">
    <source>
        <dbReference type="SAM" id="MobiDB-lite"/>
    </source>
</evidence>
<dbReference type="RefSeq" id="XP_067921697.1">
    <property type="nucleotide sequence ID" value="XM_068066328.1"/>
</dbReference>
<feature type="region of interest" description="Disordered" evidence="1">
    <location>
        <begin position="716"/>
        <end position="749"/>
    </location>
</feature>
<reference evidence="2 3" key="1">
    <citation type="journal article" date="2017" name="Int. J. Parasitol.">
        <title>The genome of the protozoan parasite Cystoisospora suis and a reverse vaccinology approach to identify vaccine candidates.</title>
        <authorList>
            <person name="Palmieri N."/>
            <person name="Shrestha A."/>
            <person name="Ruttkowski B."/>
            <person name="Beck T."/>
            <person name="Vogl C."/>
            <person name="Tomley F."/>
            <person name="Blake D.P."/>
            <person name="Joachim A."/>
        </authorList>
    </citation>
    <scope>NUCLEOTIDE SEQUENCE [LARGE SCALE GENOMIC DNA]</scope>
    <source>
        <strain evidence="2 3">Wien I</strain>
    </source>
</reference>
<sequence length="1250" mass="129425">MESPGVAHTGSSGSGGLSVVFTEDRLRGSDRHTTAASSMLSLVSSASPTALSSSTADCTFTEGSLRVGDFPGEPPRRRRRVSFDPGDHGTTVCLVPARAPDCHRNPTEGAVPADKTTTASGKVTLAPDSRPAMETVLPQRGTEKLGKEVEKFAAQDCEKAGLIAATPLPASTASLPQASIFCLPPAALSSGPVREIPDVQHTQENGAVVSGANDSACGSALSPTRASSPGGLFEGLTVSTSSSLTDDSSTPSVPGLFSKPMQSALAAAAIGTDVSDMSLPGAVVDVPGGQGQERSREGEAHQEHFLSSSTTGGTEPGGYQSPGESVECSEQTASVLGVSHRWIPISAAEPPATADASSPVGLSLSSEETLLALSIPVSSSSHLCGSEPCVGPQPETAAQVSPSVPQPDERDTSLRGPPGGAADTGNVLCTSSGFQTAASSSGSDGDGRDAHSSGDVSVRRSSFDSDSTELASEGPLEAAGSESRSVGCGEATCSPSCGGPWGCFSCMRRVLASEVDIARTSSVHTKLLDVYERLCVVIGLTLRHQKTLQQLASSLTVVHRHQEQRRTSGGDSTLRQDAITLAYARQLLLQVQREYCHVVDLASVVSCDSTVIRQLWNRVSGRGGRGKRAKELSEAEAESGSRAQSNSARGNGRQRAVQRPVSGSSNMGAEGIAADSPVTPGRSRRKSGNNATDAALQEIRLALCRLSEAGQATIASAGMRGGPGSSLPPAGSSPFSRPDPSDPMRKSAEVGPEMAVLLQALRYEQTEEKRFLGATATEVPGPRRVVVDITGAGCPAKDVRPDSPRGSWDSVRGDSKPSLSGKRGPDTQANTSGRPCTRGRSSNAVASDESLERGSCEDGKGGVMSRRGSGELAAATTNQGQERSCAVWRRAAGGQRVDGNAEVIAKAGAAECWDVKGYRGTAGLALDGGEPRNPDLVERAASGARRANGRRSSDPGSALTLSTSVGAHGSATTASSTSVYCRGSNVRHQEDPYPHNVMIQLIQPLPTGIKLELKSNRSATSGAGASTCSQEEEQQQSAPREYALRVSLTRHETKYCSFHASHGILPAYNDAVRMRNKHAGLPFSLPLMTLEDLQARKELLDRGEALPNHGPDEAFMTVQERITYYKQLAAAEAAVARVAAVPQSSGCAAPLLTSEVAASGQQSSSSSGLRSLLHTSSQTTATPRLRSRCRNYREARAAARQPGSGANSSGSGFNGASHFSPGTNYGQSQASAGAKRCDVVGVETNSNRAG</sequence>
<feature type="compositionally biased region" description="Low complexity" evidence="1">
    <location>
        <begin position="962"/>
        <end position="974"/>
    </location>
</feature>
<protein>
    <submittedName>
        <fullName evidence="2">Uncharacterized protein</fullName>
    </submittedName>
</protein>
<dbReference type="OrthoDB" id="348895at2759"/>
<feature type="compositionally biased region" description="Low complexity" evidence="1">
    <location>
        <begin position="1203"/>
        <end position="1220"/>
    </location>
</feature>
<feature type="compositionally biased region" description="Basic and acidic residues" evidence="1">
    <location>
        <begin position="22"/>
        <end position="33"/>
    </location>
</feature>
<feature type="compositionally biased region" description="Low complexity" evidence="1">
    <location>
        <begin position="1161"/>
        <end position="1177"/>
    </location>
</feature>
<accession>A0A2C6KUY3</accession>
<feature type="compositionally biased region" description="Basic and acidic residues" evidence="1">
    <location>
        <begin position="445"/>
        <end position="463"/>
    </location>
</feature>
<feature type="region of interest" description="Disordered" evidence="1">
    <location>
        <begin position="281"/>
        <end position="332"/>
    </location>
</feature>
<feature type="region of interest" description="Disordered" evidence="1">
    <location>
        <begin position="1"/>
        <end position="33"/>
    </location>
</feature>
<feature type="compositionally biased region" description="Low complexity" evidence="1">
    <location>
        <begin position="725"/>
        <end position="738"/>
    </location>
</feature>
<feature type="compositionally biased region" description="Polar residues" evidence="1">
    <location>
        <begin position="427"/>
        <end position="436"/>
    </location>
</feature>
<evidence type="ECO:0000313" key="2">
    <source>
        <dbReference type="EMBL" id="PHJ20005.1"/>
    </source>
</evidence>
<dbReference type="AlphaFoldDB" id="A0A2C6KUY3"/>
<evidence type="ECO:0000313" key="3">
    <source>
        <dbReference type="Proteomes" id="UP000221165"/>
    </source>
</evidence>
<feature type="region of interest" description="Disordered" evidence="1">
    <location>
        <begin position="621"/>
        <end position="691"/>
    </location>
</feature>
<organism evidence="2 3">
    <name type="scientific">Cystoisospora suis</name>
    <dbReference type="NCBI Taxonomy" id="483139"/>
    <lineage>
        <taxon>Eukaryota</taxon>
        <taxon>Sar</taxon>
        <taxon>Alveolata</taxon>
        <taxon>Apicomplexa</taxon>
        <taxon>Conoidasida</taxon>
        <taxon>Coccidia</taxon>
        <taxon>Eucoccidiorida</taxon>
        <taxon>Eimeriorina</taxon>
        <taxon>Sarcocystidae</taxon>
        <taxon>Cystoisospora</taxon>
    </lineage>
</organism>
<feature type="compositionally biased region" description="Polar residues" evidence="1">
    <location>
        <begin position="827"/>
        <end position="845"/>
    </location>
</feature>
<feature type="region of interest" description="Disordered" evidence="1">
    <location>
        <begin position="790"/>
        <end position="880"/>
    </location>
</feature>
<feature type="compositionally biased region" description="Basic and acidic residues" evidence="1">
    <location>
        <begin position="739"/>
        <end position="748"/>
    </location>
</feature>